<keyword evidence="3" id="KW-1133">Transmembrane helix</keyword>
<dbReference type="EMBL" id="CP001818">
    <property type="protein sequence ID" value="ACZ19921.1"/>
    <property type="molecule type" value="Genomic_DNA"/>
</dbReference>
<reference evidence="4 5" key="1">
    <citation type="journal article" date="2009" name="Stand. Genomic Sci.">
        <title>Complete genome sequence of Thermanaerovibrio acidaminovorans type strain (Su883).</title>
        <authorList>
            <person name="Chovatia M."/>
            <person name="Sikorski J."/>
            <person name="Schroder M."/>
            <person name="Lapidus A."/>
            <person name="Nolan M."/>
            <person name="Tice H."/>
            <person name="Glavina Del Rio T."/>
            <person name="Copeland A."/>
            <person name="Cheng J.F."/>
            <person name="Lucas S."/>
            <person name="Chen F."/>
            <person name="Bruce D."/>
            <person name="Goodwin L."/>
            <person name="Pitluck S."/>
            <person name="Ivanova N."/>
            <person name="Mavromatis K."/>
            <person name="Ovchinnikova G."/>
            <person name="Pati A."/>
            <person name="Chen A."/>
            <person name="Palaniappan K."/>
            <person name="Land M."/>
            <person name="Hauser L."/>
            <person name="Chang Y.J."/>
            <person name="Jeffries C.D."/>
            <person name="Chain P."/>
            <person name="Saunders E."/>
            <person name="Detter J.C."/>
            <person name="Brettin T."/>
            <person name="Rohde M."/>
            <person name="Goker M."/>
            <person name="Spring S."/>
            <person name="Bristow J."/>
            <person name="Markowitz V."/>
            <person name="Hugenholtz P."/>
            <person name="Kyrpides N.C."/>
            <person name="Klenk H.P."/>
            <person name="Eisen J.A."/>
        </authorList>
    </citation>
    <scope>NUCLEOTIDE SEQUENCE [LARGE SCALE GENOMIC DNA]</scope>
    <source>
        <strain evidence="5">ATCC 49978 / DSM 6589 / Su883</strain>
    </source>
</reference>
<dbReference type="CAZy" id="GT9">
    <property type="family name" value="Glycosyltransferase Family 9"/>
</dbReference>
<dbReference type="GO" id="GO:0008713">
    <property type="term" value="F:ADP-heptose-lipopolysaccharide heptosyltransferase activity"/>
    <property type="evidence" value="ECO:0007669"/>
    <property type="project" value="TreeGrafter"/>
</dbReference>
<dbReference type="EnsemblBacteria" id="ACZ19921">
    <property type="protein sequence ID" value="ACZ19921"/>
    <property type="gene ID" value="Taci_1707"/>
</dbReference>
<dbReference type="GO" id="GO:0009244">
    <property type="term" value="P:lipopolysaccharide core region biosynthetic process"/>
    <property type="evidence" value="ECO:0007669"/>
    <property type="project" value="TreeGrafter"/>
</dbReference>
<feature type="transmembrane region" description="Helical" evidence="3">
    <location>
        <begin position="12"/>
        <end position="32"/>
    </location>
</feature>
<evidence type="ECO:0000256" key="1">
    <source>
        <dbReference type="ARBA" id="ARBA00022676"/>
    </source>
</evidence>
<dbReference type="PANTHER" id="PTHR30160:SF1">
    <property type="entry name" value="LIPOPOLYSACCHARIDE 1,2-N-ACETYLGLUCOSAMINETRANSFERASE-RELATED"/>
    <property type="match status" value="1"/>
</dbReference>
<dbReference type="AlphaFoldDB" id="D1B7D0"/>
<dbReference type="CDD" id="cd03789">
    <property type="entry name" value="GT9_LPS_heptosyltransferase"/>
    <property type="match status" value="1"/>
</dbReference>
<keyword evidence="1" id="KW-0328">Glycosyltransferase</keyword>
<dbReference type="STRING" id="525903.Taci_1707"/>
<dbReference type="KEGG" id="tai:Taci_1707"/>
<keyword evidence="2 4" id="KW-0808">Transferase</keyword>
<proteinExistence type="predicted"/>
<gene>
    <name evidence="4" type="ordered locus">Taci_1707</name>
</gene>
<dbReference type="OrthoDB" id="9797795at2"/>
<keyword evidence="3" id="KW-0472">Membrane</keyword>
<name>D1B7D0_THEAS</name>
<dbReference type="RefSeq" id="WP_012870430.1">
    <property type="nucleotide sequence ID" value="NC_013522.1"/>
</dbReference>
<dbReference type="InterPro" id="IPR002201">
    <property type="entry name" value="Glyco_trans_9"/>
</dbReference>
<organism evidence="4 5">
    <name type="scientific">Thermanaerovibrio acidaminovorans (strain ATCC 49978 / DSM 6589 / Su883)</name>
    <name type="common">Selenomonas acidaminovorans</name>
    <dbReference type="NCBI Taxonomy" id="525903"/>
    <lineage>
        <taxon>Bacteria</taxon>
        <taxon>Thermotogati</taxon>
        <taxon>Synergistota</taxon>
        <taxon>Synergistia</taxon>
        <taxon>Synergistales</taxon>
        <taxon>Synergistaceae</taxon>
        <taxon>Thermanaerovibrio</taxon>
    </lineage>
</organism>
<dbReference type="SUPFAM" id="SSF53756">
    <property type="entry name" value="UDP-Glycosyltransferase/glycogen phosphorylase"/>
    <property type="match status" value="1"/>
</dbReference>
<dbReference type="PANTHER" id="PTHR30160">
    <property type="entry name" value="TETRAACYLDISACCHARIDE 4'-KINASE-RELATED"/>
    <property type="match status" value="1"/>
</dbReference>
<evidence type="ECO:0000313" key="5">
    <source>
        <dbReference type="Proteomes" id="UP000002030"/>
    </source>
</evidence>
<dbReference type="Proteomes" id="UP000002030">
    <property type="component" value="Chromosome"/>
</dbReference>
<keyword evidence="3" id="KW-0812">Transmembrane</keyword>
<evidence type="ECO:0000256" key="3">
    <source>
        <dbReference type="SAM" id="Phobius"/>
    </source>
</evidence>
<sequence length="322" mass="35382">MRVDPEKVDRVLVIGLSCLGDMLLASGALWNLRLFLPGAHFKIMVGPRAVEAVRHDPMWQEVEVYHRQRDYPGLWGRLNVISRIRAFRPDLIVDLRSGLNPLFSGARYAPLWGLKELRLPKTVHEAERNLICMASIGVPIRTRNMRFHISQAAEEAAERLVGEGRFVVLNPGGSFPPKRWPEENFARLALHLARMGLRVAVTGKLPDEVEMAQRILDGLGSAGIDLRSCPSLEVLGAVLRRASLMVSNDTGPVHLASAAGTPTVGLYSHGDLALRYGPWCTPHESLLPREGARSFEEAMGSIPVDDAIDAAERLLRGGFGGA</sequence>
<keyword evidence="5" id="KW-1185">Reference proteome</keyword>
<protein>
    <submittedName>
        <fullName evidence="4">Glycosyl transferase family 9</fullName>
    </submittedName>
</protein>
<dbReference type="Gene3D" id="3.40.50.2000">
    <property type="entry name" value="Glycogen Phosphorylase B"/>
    <property type="match status" value="2"/>
</dbReference>
<dbReference type="InterPro" id="IPR051199">
    <property type="entry name" value="LPS_LOS_Heptosyltrfase"/>
</dbReference>
<evidence type="ECO:0000256" key="2">
    <source>
        <dbReference type="ARBA" id="ARBA00022679"/>
    </source>
</evidence>
<evidence type="ECO:0000313" key="4">
    <source>
        <dbReference type="EMBL" id="ACZ19921.1"/>
    </source>
</evidence>
<accession>D1B7D0</accession>
<dbReference type="HOGENOM" id="CLU_038371_0_2_0"/>
<dbReference type="Pfam" id="PF01075">
    <property type="entry name" value="Glyco_transf_9"/>
    <property type="match status" value="1"/>
</dbReference>
<dbReference type="eggNOG" id="COG0859">
    <property type="taxonomic scope" value="Bacteria"/>
</dbReference>
<dbReference type="GO" id="GO:0005829">
    <property type="term" value="C:cytosol"/>
    <property type="evidence" value="ECO:0007669"/>
    <property type="project" value="TreeGrafter"/>
</dbReference>